<dbReference type="OrthoDB" id="5318791at2"/>
<evidence type="ECO:0000313" key="5">
    <source>
        <dbReference type="EMBL" id="TXL73463.1"/>
    </source>
</evidence>
<organism evidence="5 6">
    <name type="scientific">Vineibacter terrae</name>
    <dbReference type="NCBI Taxonomy" id="2586908"/>
    <lineage>
        <taxon>Bacteria</taxon>
        <taxon>Pseudomonadati</taxon>
        <taxon>Pseudomonadota</taxon>
        <taxon>Alphaproteobacteria</taxon>
        <taxon>Hyphomicrobiales</taxon>
        <taxon>Vineibacter</taxon>
    </lineage>
</organism>
<proteinExistence type="inferred from homology"/>
<dbReference type="EMBL" id="VDUZ01000025">
    <property type="protein sequence ID" value="TXL73463.1"/>
    <property type="molecule type" value="Genomic_DNA"/>
</dbReference>
<comment type="similarity">
    <text evidence="2">Belongs to the bacterial solute-binding protein SsuA/TauA family.</text>
</comment>
<dbReference type="SUPFAM" id="SSF53850">
    <property type="entry name" value="Periplasmic binding protein-like II"/>
    <property type="match status" value="1"/>
</dbReference>
<dbReference type="InterPro" id="IPR015168">
    <property type="entry name" value="SsuA/THI5"/>
</dbReference>
<keyword evidence="6" id="KW-1185">Reference proteome</keyword>
<accession>A0A5C8PI34</accession>
<comment type="subcellular location">
    <subcellularLocation>
        <location evidence="1">Periplasm</location>
    </subcellularLocation>
</comment>
<sequence length="354" mass="39555">MIARIAGVLLALAAGLGVLPVAAQPGPLPLRLGYNVSAPIGTFIAAVGTDAFAKEGVKLEVQRFQDTAGLRDALIARHVDMGGVGITTMQQAIAAGAAMKAISAFEYMFTDKSGHPWEAVFLITRKDRNIKSLQDLRGRRVAVDSYVSWYLMLRDRLREANVDVKDITFLTMPYPQMGGAIVLDQVDAAIITSTEYVRTAQRLGVDILMTGSQLSNLKVDLTQAMFARAEWLQQNEEVTVRFLRALLKTRLYMQNDVEKNDGANIKRFIRDQLKFDDFLTDTFYRFRGGYAGRELDFINMLEIPRAVIDTNARTLVGSGLLQGRTPPSFDQTVDYRYLLRAYRELGLTWDDKRG</sequence>
<comment type="caution">
    <text evidence="5">The sequence shown here is derived from an EMBL/GenBank/DDBJ whole genome shotgun (WGS) entry which is preliminary data.</text>
</comment>
<evidence type="ECO:0000256" key="3">
    <source>
        <dbReference type="ARBA" id="ARBA00022729"/>
    </source>
</evidence>
<dbReference type="InterPro" id="IPR001638">
    <property type="entry name" value="Solute-binding_3/MltF_N"/>
</dbReference>
<keyword evidence="3" id="KW-0732">Signal</keyword>
<dbReference type="AlphaFoldDB" id="A0A5C8PI34"/>
<name>A0A5C8PI34_9HYPH</name>
<evidence type="ECO:0000256" key="2">
    <source>
        <dbReference type="ARBA" id="ARBA00010742"/>
    </source>
</evidence>
<evidence type="ECO:0000256" key="1">
    <source>
        <dbReference type="ARBA" id="ARBA00004418"/>
    </source>
</evidence>
<dbReference type="RefSeq" id="WP_147848985.1">
    <property type="nucleotide sequence ID" value="NZ_VDUZ01000025.1"/>
</dbReference>
<evidence type="ECO:0000259" key="4">
    <source>
        <dbReference type="SMART" id="SM00062"/>
    </source>
</evidence>
<dbReference type="SMART" id="SM00062">
    <property type="entry name" value="PBPb"/>
    <property type="match status" value="1"/>
</dbReference>
<dbReference type="PANTHER" id="PTHR30024">
    <property type="entry name" value="ALIPHATIC SULFONATES-BINDING PROTEIN-RELATED"/>
    <property type="match status" value="1"/>
</dbReference>
<protein>
    <submittedName>
        <fullName evidence="5">ABC transporter substrate-binding protein</fullName>
    </submittedName>
</protein>
<evidence type="ECO:0000313" key="6">
    <source>
        <dbReference type="Proteomes" id="UP000321638"/>
    </source>
</evidence>
<gene>
    <name evidence="5" type="ORF">FHP25_21265</name>
</gene>
<dbReference type="GO" id="GO:0042597">
    <property type="term" value="C:periplasmic space"/>
    <property type="evidence" value="ECO:0007669"/>
    <property type="project" value="UniProtKB-SubCell"/>
</dbReference>
<dbReference type="Pfam" id="PF09084">
    <property type="entry name" value="NMT1"/>
    <property type="match status" value="1"/>
</dbReference>
<feature type="domain" description="Solute-binding protein family 3/N-terminal" evidence="4">
    <location>
        <begin position="29"/>
        <end position="264"/>
    </location>
</feature>
<dbReference type="PANTHER" id="PTHR30024:SF47">
    <property type="entry name" value="TAURINE-BINDING PERIPLASMIC PROTEIN"/>
    <property type="match status" value="1"/>
</dbReference>
<dbReference type="Proteomes" id="UP000321638">
    <property type="component" value="Unassembled WGS sequence"/>
</dbReference>
<reference evidence="5 6" key="1">
    <citation type="submission" date="2019-06" db="EMBL/GenBank/DDBJ databases">
        <title>New taxonomy in bacterial strain CC-CFT640, isolated from vineyard.</title>
        <authorList>
            <person name="Lin S.-Y."/>
            <person name="Tsai C.-F."/>
            <person name="Young C.-C."/>
        </authorList>
    </citation>
    <scope>NUCLEOTIDE SEQUENCE [LARGE SCALE GENOMIC DNA]</scope>
    <source>
        <strain evidence="5 6">CC-CFT640</strain>
    </source>
</reference>
<dbReference type="Gene3D" id="3.40.190.10">
    <property type="entry name" value="Periplasmic binding protein-like II"/>
    <property type="match status" value="2"/>
</dbReference>